<dbReference type="AlphaFoldDB" id="A0A6A6HDV5"/>
<evidence type="ECO:0000256" key="10">
    <source>
        <dbReference type="SAM" id="MobiDB-lite"/>
    </source>
</evidence>
<evidence type="ECO:0000313" key="12">
    <source>
        <dbReference type="Proteomes" id="UP000800092"/>
    </source>
</evidence>
<organism evidence="11 12">
    <name type="scientific">Viridothelium virens</name>
    <name type="common">Speckled blister lichen</name>
    <name type="synonym">Trypethelium virens</name>
    <dbReference type="NCBI Taxonomy" id="1048519"/>
    <lineage>
        <taxon>Eukaryota</taxon>
        <taxon>Fungi</taxon>
        <taxon>Dikarya</taxon>
        <taxon>Ascomycota</taxon>
        <taxon>Pezizomycotina</taxon>
        <taxon>Dothideomycetes</taxon>
        <taxon>Dothideomycetes incertae sedis</taxon>
        <taxon>Trypetheliales</taxon>
        <taxon>Trypetheliaceae</taxon>
        <taxon>Viridothelium</taxon>
    </lineage>
</organism>
<evidence type="ECO:0000256" key="7">
    <source>
        <dbReference type="ARBA" id="ARBA00022691"/>
    </source>
</evidence>
<dbReference type="Gene3D" id="3.40.50.150">
    <property type="entry name" value="Vaccinia Virus protein VP39"/>
    <property type="match status" value="1"/>
</dbReference>
<reference evidence="11" key="1">
    <citation type="journal article" date="2020" name="Stud. Mycol.">
        <title>101 Dothideomycetes genomes: a test case for predicting lifestyles and emergence of pathogens.</title>
        <authorList>
            <person name="Haridas S."/>
            <person name="Albert R."/>
            <person name="Binder M."/>
            <person name="Bloem J."/>
            <person name="Labutti K."/>
            <person name="Salamov A."/>
            <person name="Andreopoulos B."/>
            <person name="Baker S."/>
            <person name="Barry K."/>
            <person name="Bills G."/>
            <person name="Bluhm B."/>
            <person name="Cannon C."/>
            <person name="Castanera R."/>
            <person name="Culley D."/>
            <person name="Daum C."/>
            <person name="Ezra D."/>
            <person name="Gonzalez J."/>
            <person name="Henrissat B."/>
            <person name="Kuo A."/>
            <person name="Liang C."/>
            <person name="Lipzen A."/>
            <person name="Lutzoni F."/>
            <person name="Magnuson J."/>
            <person name="Mondo S."/>
            <person name="Nolan M."/>
            <person name="Ohm R."/>
            <person name="Pangilinan J."/>
            <person name="Park H.-J."/>
            <person name="Ramirez L."/>
            <person name="Alfaro M."/>
            <person name="Sun H."/>
            <person name="Tritt A."/>
            <person name="Yoshinaga Y."/>
            <person name="Zwiers L.-H."/>
            <person name="Turgeon B."/>
            <person name="Goodwin S."/>
            <person name="Spatafora J."/>
            <person name="Crous P."/>
            <person name="Grigoriev I."/>
        </authorList>
    </citation>
    <scope>NUCLEOTIDE SEQUENCE</scope>
    <source>
        <strain evidence="11">Tuck. ex Michener</strain>
    </source>
</reference>
<sequence length="374" mass="42412">MDAHNIPNLNTLKTSRGRGGGLRSRALRLHQSGPYGEASKEAKDAIIQNTDQDAAQSRLSAVELGYLNDPFAKSFVQGPPVRRYPIINRGTYVRTTAIDHLIQRFLSASPSSQKQIISLGAGTDTRYFRLVKDNPDLRSTLIYHELDFPTTTIAKVSTVQRNTYLRSFLPSEPEFSSENSYMYTPTYNVHALDLRDLAIADPASLPNVRNLRRDIPTLLLSECCLIYLLPAVSTRIISSFTTHFLPTPVPLALVLYEPIHPHDPFGRIMVSNLSQRGIVLESLETFHDLDAQRKRLKDAGFDSGQEGRSVLESWRQWIVEEEKERVAGCEMVDEIEEWELLAGHYSICWGWRDGHDNEDLDVFSRAWKDLRQEG</sequence>
<feature type="binding site" evidence="9">
    <location>
        <position position="94"/>
    </location>
    <ligand>
        <name>S-adenosyl-L-methionine</name>
        <dbReference type="ChEBI" id="CHEBI:59789"/>
    </ligand>
</feature>
<dbReference type="InterPro" id="IPR029063">
    <property type="entry name" value="SAM-dependent_MTases_sf"/>
</dbReference>
<proteinExistence type="inferred from homology"/>
<dbReference type="PANTHER" id="PTHR13600">
    <property type="entry name" value="LEUCINE CARBOXYL METHYLTRANSFERASE"/>
    <property type="match status" value="1"/>
</dbReference>
<comment type="catalytic activity">
    <reaction evidence="1 8">
        <text>[phosphatase 2A protein]-C-terminal L-leucine + S-adenosyl-L-methionine = [phosphatase 2A protein]-C-terminal L-leucine methyl ester + S-adenosyl-L-homocysteine</text>
        <dbReference type="Rhea" id="RHEA:48544"/>
        <dbReference type="Rhea" id="RHEA-COMP:12134"/>
        <dbReference type="Rhea" id="RHEA-COMP:12135"/>
        <dbReference type="ChEBI" id="CHEBI:57856"/>
        <dbReference type="ChEBI" id="CHEBI:59789"/>
        <dbReference type="ChEBI" id="CHEBI:90516"/>
        <dbReference type="ChEBI" id="CHEBI:90517"/>
        <dbReference type="EC" id="2.1.1.233"/>
    </reaction>
</comment>
<evidence type="ECO:0000256" key="4">
    <source>
        <dbReference type="ARBA" id="ARBA00017497"/>
    </source>
</evidence>
<feature type="region of interest" description="Disordered" evidence="10">
    <location>
        <begin position="1"/>
        <end position="21"/>
    </location>
</feature>
<evidence type="ECO:0000313" key="11">
    <source>
        <dbReference type="EMBL" id="KAF2236265.1"/>
    </source>
</evidence>
<accession>A0A6A6HDV5</accession>
<dbReference type="EC" id="2.1.1.233" evidence="3 8"/>
<keyword evidence="12" id="KW-1185">Reference proteome</keyword>
<dbReference type="Proteomes" id="UP000800092">
    <property type="component" value="Unassembled WGS sequence"/>
</dbReference>
<comment type="function">
    <text evidence="8">Methylates the carboxyl group of the C-terminal leucine residue of protein phosphatase 2A catalytic subunits to form alpha-leucine ester residues.</text>
</comment>
<dbReference type="InterPro" id="IPR016651">
    <property type="entry name" value="LCMT1"/>
</dbReference>
<dbReference type="GO" id="GO:0018423">
    <property type="term" value="F:protein C-terminal leucine carboxyl O-methyltransferase activity"/>
    <property type="evidence" value="ECO:0007669"/>
    <property type="project" value="UniProtKB-EC"/>
</dbReference>
<name>A0A6A6HDV5_VIRVR</name>
<keyword evidence="5 8" id="KW-0489">Methyltransferase</keyword>
<dbReference type="EMBL" id="ML991786">
    <property type="protein sequence ID" value="KAF2236265.1"/>
    <property type="molecule type" value="Genomic_DNA"/>
</dbReference>
<evidence type="ECO:0000256" key="2">
    <source>
        <dbReference type="ARBA" id="ARBA00010703"/>
    </source>
</evidence>
<dbReference type="PIRSF" id="PIRSF016305">
    <property type="entry name" value="LCM_mtfrase"/>
    <property type="match status" value="1"/>
</dbReference>
<feature type="binding site" evidence="9">
    <location>
        <begin position="193"/>
        <end position="194"/>
    </location>
    <ligand>
        <name>S-adenosyl-L-methionine</name>
        <dbReference type="ChEBI" id="CHEBI:59789"/>
    </ligand>
</feature>
<dbReference type="GO" id="GO:0032259">
    <property type="term" value="P:methylation"/>
    <property type="evidence" value="ECO:0007669"/>
    <property type="project" value="UniProtKB-KW"/>
</dbReference>
<dbReference type="OrthoDB" id="203237at2759"/>
<dbReference type="PANTHER" id="PTHR13600:SF21">
    <property type="entry name" value="LEUCINE CARBOXYL METHYLTRANSFERASE 1"/>
    <property type="match status" value="1"/>
</dbReference>
<feature type="binding site" evidence="9">
    <location>
        <position position="120"/>
    </location>
    <ligand>
        <name>S-adenosyl-L-methionine</name>
        <dbReference type="ChEBI" id="CHEBI:59789"/>
    </ligand>
</feature>
<dbReference type="InterPro" id="IPR007213">
    <property type="entry name" value="Ppm1/Ppm2/Tcmp"/>
</dbReference>
<keyword evidence="6 8" id="KW-0808">Transferase</keyword>
<dbReference type="Pfam" id="PF04072">
    <property type="entry name" value="LCM"/>
    <property type="match status" value="1"/>
</dbReference>
<feature type="binding site" evidence="9">
    <location>
        <position position="222"/>
    </location>
    <ligand>
        <name>S-adenosyl-L-methionine</name>
        <dbReference type="ChEBI" id="CHEBI:59789"/>
    </ligand>
</feature>
<dbReference type="SUPFAM" id="SSF53335">
    <property type="entry name" value="S-adenosyl-L-methionine-dependent methyltransferases"/>
    <property type="match status" value="1"/>
</dbReference>
<evidence type="ECO:0000256" key="1">
    <source>
        <dbReference type="ARBA" id="ARBA00000724"/>
    </source>
</evidence>
<gene>
    <name evidence="11" type="ORF">EV356DRAFT_522554</name>
</gene>
<protein>
    <recommendedName>
        <fullName evidence="4 8">Leucine carboxyl methyltransferase 1</fullName>
        <ecNumber evidence="3 8">2.1.1.233</ecNumber>
    </recommendedName>
</protein>
<evidence type="ECO:0000256" key="8">
    <source>
        <dbReference type="PIRNR" id="PIRNR016305"/>
    </source>
</evidence>
<evidence type="ECO:0000256" key="3">
    <source>
        <dbReference type="ARBA" id="ARBA00012834"/>
    </source>
</evidence>
<evidence type="ECO:0000256" key="5">
    <source>
        <dbReference type="ARBA" id="ARBA00022603"/>
    </source>
</evidence>
<keyword evidence="7 8" id="KW-0949">S-adenosyl-L-methionine</keyword>
<evidence type="ECO:0000256" key="9">
    <source>
        <dbReference type="PIRSR" id="PIRSR016305-1"/>
    </source>
</evidence>
<evidence type="ECO:0000256" key="6">
    <source>
        <dbReference type="ARBA" id="ARBA00022679"/>
    </source>
</evidence>
<comment type="similarity">
    <text evidence="2 8">Belongs to the methyltransferase superfamily. LCMT family.</text>
</comment>